<gene>
    <name evidence="4" type="ORF">S01H1_09895</name>
</gene>
<name>X0RH49_9ZZZZ</name>
<accession>X0RH49</accession>
<dbReference type="GO" id="GO:0016832">
    <property type="term" value="F:aldehyde-lyase activity"/>
    <property type="evidence" value="ECO:0007669"/>
    <property type="project" value="InterPro"/>
</dbReference>
<evidence type="ECO:0000256" key="1">
    <source>
        <dbReference type="ARBA" id="ARBA00004496"/>
    </source>
</evidence>
<evidence type="ECO:0000256" key="3">
    <source>
        <dbReference type="ARBA" id="ARBA00023270"/>
    </source>
</evidence>
<dbReference type="NCBIfam" id="TIGR00875">
    <property type="entry name" value="fsa_talC_mipB"/>
    <property type="match status" value="1"/>
</dbReference>
<evidence type="ECO:0008006" key="5">
    <source>
        <dbReference type="Google" id="ProtNLM"/>
    </source>
</evidence>
<proteinExistence type="predicted"/>
<dbReference type="AlphaFoldDB" id="X0RH49"/>
<evidence type="ECO:0000256" key="2">
    <source>
        <dbReference type="ARBA" id="ARBA00022490"/>
    </source>
</evidence>
<reference evidence="4" key="1">
    <citation type="journal article" date="2014" name="Front. Microbiol.">
        <title>High frequency of phylogenetically diverse reductive dehalogenase-homologous genes in deep subseafloor sedimentary metagenomes.</title>
        <authorList>
            <person name="Kawai M."/>
            <person name="Futagami T."/>
            <person name="Toyoda A."/>
            <person name="Takaki Y."/>
            <person name="Nishi S."/>
            <person name="Hori S."/>
            <person name="Arai W."/>
            <person name="Tsubouchi T."/>
            <person name="Morono Y."/>
            <person name="Uchiyama I."/>
            <person name="Ito T."/>
            <person name="Fujiyama A."/>
            <person name="Inagaki F."/>
            <person name="Takami H."/>
        </authorList>
    </citation>
    <scope>NUCLEOTIDE SEQUENCE</scope>
    <source>
        <strain evidence="4">Expedition CK06-06</strain>
    </source>
</reference>
<dbReference type="Pfam" id="PF00923">
    <property type="entry name" value="TAL_FSA"/>
    <property type="match status" value="1"/>
</dbReference>
<dbReference type="PANTHER" id="PTHR10683:SF40">
    <property type="entry name" value="FRUCTOSE-6-PHOSPHATE ALDOLASE 1-RELATED"/>
    <property type="match status" value="1"/>
</dbReference>
<comment type="caution">
    <text evidence="4">The sequence shown here is derived from an EMBL/GenBank/DDBJ whole genome shotgun (WGS) entry which is preliminary data.</text>
</comment>
<keyword evidence="3" id="KW-0704">Schiff base</keyword>
<evidence type="ECO:0000313" key="4">
    <source>
        <dbReference type="EMBL" id="GAF68088.1"/>
    </source>
</evidence>
<dbReference type="FunFam" id="3.20.20.70:FF:000018">
    <property type="entry name" value="Probable transaldolase"/>
    <property type="match status" value="1"/>
</dbReference>
<dbReference type="CDD" id="cd00956">
    <property type="entry name" value="Transaldolase_FSA"/>
    <property type="match status" value="1"/>
</dbReference>
<protein>
    <recommendedName>
        <fullName evidence="5">Transaldolase</fullName>
    </recommendedName>
</protein>
<dbReference type="InterPro" id="IPR001585">
    <property type="entry name" value="TAL/FSA"/>
</dbReference>
<keyword evidence="2" id="KW-0963">Cytoplasm</keyword>
<dbReference type="InterPro" id="IPR033919">
    <property type="entry name" value="TSA/FSA_arc/bac"/>
</dbReference>
<dbReference type="GO" id="GO:0005737">
    <property type="term" value="C:cytoplasm"/>
    <property type="evidence" value="ECO:0007669"/>
    <property type="project" value="UniProtKB-SubCell"/>
</dbReference>
<dbReference type="Gene3D" id="3.20.20.70">
    <property type="entry name" value="Aldolase class I"/>
    <property type="match status" value="1"/>
</dbReference>
<comment type="subcellular location">
    <subcellularLocation>
        <location evidence="1">Cytoplasm</location>
    </subcellularLocation>
</comment>
<organism evidence="4">
    <name type="scientific">marine sediment metagenome</name>
    <dbReference type="NCBI Taxonomy" id="412755"/>
    <lineage>
        <taxon>unclassified sequences</taxon>
        <taxon>metagenomes</taxon>
        <taxon>ecological metagenomes</taxon>
    </lineage>
</organism>
<dbReference type="GO" id="GO:0005975">
    <property type="term" value="P:carbohydrate metabolic process"/>
    <property type="evidence" value="ECO:0007669"/>
    <property type="project" value="InterPro"/>
</dbReference>
<dbReference type="InterPro" id="IPR013785">
    <property type="entry name" value="Aldolase_TIM"/>
</dbReference>
<dbReference type="EMBL" id="BARS01005054">
    <property type="protein sequence ID" value="GAF68088.1"/>
    <property type="molecule type" value="Genomic_DNA"/>
</dbReference>
<sequence length="220" mass="24292">MQFFLDTANLEEIRVADSWGILDGVTTNPTHVAKEDIPFLDLVKEICDICGDRPVSAEVVATESDAIVKEAHKIVKVADNVVVKVPVIREGIKATSILSKEGIRVNATLNFSPSQALLAAKVGATYISPFIGRLDAIGHEGMQLVREIRQIYDNFGFPTKIITAAARHPLHVLEAALAGSDITTMRFNIMEQLFEHPLTDSGLKMFLDDWHSIPEKLRTF</sequence>
<dbReference type="InterPro" id="IPR004731">
    <property type="entry name" value="Transaldolase_3B/F6P_aldolase"/>
</dbReference>
<dbReference type="SUPFAM" id="SSF51569">
    <property type="entry name" value="Aldolase"/>
    <property type="match status" value="1"/>
</dbReference>
<dbReference type="PANTHER" id="PTHR10683">
    <property type="entry name" value="TRANSALDOLASE"/>
    <property type="match status" value="1"/>
</dbReference>